<evidence type="ECO:0000313" key="2">
    <source>
        <dbReference type="EMBL" id="GAY32573.1"/>
    </source>
</evidence>
<gene>
    <name evidence="2" type="ORF">CUMW_273960</name>
</gene>
<name>A0A2H5MX16_CITUN</name>
<proteinExistence type="predicted"/>
<keyword evidence="1" id="KW-1133">Transmembrane helix</keyword>
<protein>
    <submittedName>
        <fullName evidence="2">Uncharacterized protein</fullName>
    </submittedName>
</protein>
<organism evidence="2 3">
    <name type="scientific">Citrus unshiu</name>
    <name type="common">Satsuma mandarin</name>
    <name type="synonym">Citrus nobilis var. unshiu</name>
    <dbReference type="NCBI Taxonomy" id="55188"/>
    <lineage>
        <taxon>Eukaryota</taxon>
        <taxon>Viridiplantae</taxon>
        <taxon>Streptophyta</taxon>
        <taxon>Embryophyta</taxon>
        <taxon>Tracheophyta</taxon>
        <taxon>Spermatophyta</taxon>
        <taxon>Magnoliopsida</taxon>
        <taxon>eudicotyledons</taxon>
        <taxon>Gunneridae</taxon>
        <taxon>Pentapetalae</taxon>
        <taxon>rosids</taxon>
        <taxon>malvids</taxon>
        <taxon>Sapindales</taxon>
        <taxon>Rutaceae</taxon>
        <taxon>Aurantioideae</taxon>
        <taxon>Citrus</taxon>
    </lineage>
</organism>
<dbReference type="AlphaFoldDB" id="A0A2H5MX16"/>
<dbReference type="EMBL" id="BDQV01001385">
    <property type="protein sequence ID" value="GAY32573.1"/>
    <property type="molecule type" value="Genomic_DNA"/>
</dbReference>
<keyword evidence="1" id="KW-0812">Transmembrane</keyword>
<keyword evidence="1" id="KW-0472">Membrane</keyword>
<evidence type="ECO:0000313" key="3">
    <source>
        <dbReference type="Proteomes" id="UP000236630"/>
    </source>
</evidence>
<comment type="caution">
    <text evidence="2">The sequence shown here is derived from an EMBL/GenBank/DDBJ whole genome shotgun (WGS) entry which is preliminary data.</text>
</comment>
<sequence length="185" mass="20351">MPFSSYLSKFPLYLPRPHGSDNEPLNSSIPFVAVESDVYVNSWDPTISKLLVSISTLCNQRKMKNITALVVGLSLGGGFLVGGVVLIIWLAGIGRKRKEGDEEDNQGFSEYIDDEFERGAGPKSFFSNWNVQLKHGKAVVLRKGLFRDIKNSTGPYGGEALAATQESVKARDSKIRCMAELNFCS</sequence>
<feature type="transmembrane region" description="Helical" evidence="1">
    <location>
        <begin position="66"/>
        <end position="91"/>
    </location>
</feature>
<evidence type="ECO:0000256" key="1">
    <source>
        <dbReference type="SAM" id="Phobius"/>
    </source>
</evidence>
<accession>A0A2H5MX16</accession>
<dbReference type="Proteomes" id="UP000236630">
    <property type="component" value="Unassembled WGS sequence"/>
</dbReference>
<keyword evidence="3" id="KW-1185">Reference proteome</keyword>
<reference evidence="2 3" key="1">
    <citation type="journal article" date="2017" name="Front. Genet.">
        <title>Draft sequencing of the heterozygous diploid genome of Satsuma (Citrus unshiu Marc.) using a hybrid assembly approach.</title>
        <authorList>
            <person name="Shimizu T."/>
            <person name="Tanizawa Y."/>
            <person name="Mochizuki T."/>
            <person name="Nagasaki H."/>
            <person name="Yoshioka T."/>
            <person name="Toyoda A."/>
            <person name="Fujiyama A."/>
            <person name="Kaminuma E."/>
            <person name="Nakamura Y."/>
        </authorList>
    </citation>
    <scope>NUCLEOTIDE SEQUENCE [LARGE SCALE GENOMIC DNA]</scope>
    <source>
        <strain evidence="3">cv. Miyagawa wase</strain>
    </source>
</reference>